<dbReference type="CDD" id="cd06558">
    <property type="entry name" value="crotonase-like"/>
    <property type="match status" value="1"/>
</dbReference>
<dbReference type="InterPro" id="IPR001753">
    <property type="entry name" value="Enoyl-CoA_hydra/iso"/>
</dbReference>
<accession>A0ABS6IL94</accession>
<dbReference type="PANTHER" id="PTHR11941">
    <property type="entry name" value="ENOYL-COA HYDRATASE-RELATED"/>
    <property type="match status" value="1"/>
</dbReference>
<organism evidence="1 2">
    <name type="scientific">Reyranella humidisoli</name>
    <dbReference type="NCBI Taxonomy" id="2849149"/>
    <lineage>
        <taxon>Bacteria</taxon>
        <taxon>Pseudomonadati</taxon>
        <taxon>Pseudomonadota</taxon>
        <taxon>Alphaproteobacteria</taxon>
        <taxon>Hyphomicrobiales</taxon>
        <taxon>Reyranellaceae</taxon>
        <taxon>Reyranella</taxon>
    </lineage>
</organism>
<sequence length="256" mass="27818">MTNSVLFAIDGPTATITLNDPAKHNRLDPAGLKLLREAVEKADADPNVRVTVITGAGEKTFCSGYDLGSIPAGERKDEGGDNTFEVVMDRIEAMRMPTLCALNGGVYGGATDLALACDFRLGVKGMRFFMPAARFGLHYYPSGLRRYTQKVSPSFAKRAFLLSEDFHDTELLAVGYLDWLVDRAEFKDKVAEKAARLAGLAPLSMSGMKRAIEQFAQAAPDMSSIRQTQRACATSDDLKEGLAALGERRTPAFKGR</sequence>
<keyword evidence="2" id="KW-1185">Reference proteome</keyword>
<comment type="caution">
    <text evidence="1">The sequence shown here is derived from an EMBL/GenBank/DDBJ whole genome shotgun (WGS) entry which is preliminary data.</text>
</comment>
<dbReference type="RefSeq" id="WP_216961761.1">
    <property type="nucleotide sequence ID" value="NZ_JAHOPB010000001.1"/>
</dbReference>
<proteinExistence type="predicted"/>
<protein>
    <submittedName>
        <fullName evidence="1">Enoyl-CoA hydratase/isomerase family protein</fullName>
    </submittedName>
</protein>
<evidence type="ECO:0000313" key="1">
    <source>
        <dbReference type="EMBL" id="MBU8875091.1"/>
    </source>
</evidence>
<reference evidence="1 2" key="1">
    <citation type="submission" date="2021-06" db="EMBL/GenBank/DDBJ databases">
        <authorList>
            <person name="Lee D.H."/>
        </authorList>
    </citation>
    <scope>NUCLEOTIDE SEQUENCE [LARGE SCALE GENOMIC DNA]</scope>
    <source>
        <strain evidence="1 2">MMS21-HV4-11</strain>
    </source>
</reference>
<dbReference type="EMBL" id="JAHOPB010000001">
    <property type="protein sequence ID" value="MBU8875091.1"/>
    <property type="molecule type" value="Genomic_DNA"/>
</dbReference>
<evidence type="ECO:0000313" key="2">
    <source>
        <dbReference type="Proteomes" id="UP000727907"/>
    </source>
</evidence>
<dbReference type="Pfam" id="PF00378">
    <property type="entry name" value="ECH_1"/>
    <property type="match status" value="1"/>
</dbReference>
<name>A0ABS6IL94_9HYPH</name>
<dbReference type="PANTHER" id="PTHR11941:SF54">
    <property type="entry name" value="ENOYL-COA HYDRATASE, MITOCHONDRIAL"/>
    <property type="match status" value="1"/>
</dbReference>
<gene>
    <name evidence="1" type="ORF">KQ910_15055</name>
</gene>
<dbReference type="Proteomes" id="UP000727907">
    <property type="component" value="Unassembled WGS sequence"/>
</dbReference>